<name>A0ACB8SX21_9AGAM</name>
<evidence type="ECO:0000313" key="2">
    <source>
        <dbReference type="Proteomes" id="UP000814140"/>
    </source>
</evidence>
<evidence type="ECO:0000313" key="1">
    <source>
        <dbReference type="EMBL" id="KAI0060376.1"/>
    </source>
</evidence>
<dbReference type="EMBL" id="MU277219">
    <property type="protein sequence ID" value="KAI0060376.1"/>
    <property type="molecule type" value="Genomic_DNA"/>
</dbReference>
<keyword evidence="2" id="KW-1185">Reference proteome</keyword>
<reference evidence="1" key="1">
    <citation type="submission" date="2021-03" db="EMBL/GenBank/DDBJ databases">
        <authorList>
            <consortium name="DOE Joint Genome Institute"/>
            <person name="Ahrendt S."/>
            <person name="Looney B.P."/>
            <person name="Miyauchi S."/>
            <person name="Morin E."/>
            <person name="Drula E."/>
            <person name="Courty P.E."/>
            <person name="Chicoki N."/>
            <person name="Fauchery L."/>
            <person name="Kohler A."/>
            <person name="Kuo A."/>
            <person name="Labutti K."/>
            <person name="Pangilinan J."/>
            <person name="Lipzen A."/>
            <person name="Riley R."/>
            <person name="Andreopoulos W."/>
            <person name="He G."/>
            <person name="Johnson J."/>
            <person name="Barry K.W."/>
            <person name="Grigoriev I.V."/>
            <person name="Nagy L."/>
            <person name="Hibbett D."/>
            <person name="Henrissat B."/>
            <person name="Matheny P.B."/>
            <person name="Labbe J."/>
            <person name="Martin F."/>
        </authorList>
    </citation>
    <scope>NUCLEOTIDE SEQUENCE</scope>
    <source>
        <strain evidence="1">HHB10654</strain>
    </source>
</reference>
<organism evidence="1 2">
    <name type="scientific">Artomyces pyxidatus</name>
    <dbReference type="NCBI Taxonomy" id="48021"/>
    <lineage>
        <taxon>Eukaryota</taxon>
        <taxon>Fungi</taxon>
        <taxon>Dikarya</taxon>
        <taxon>Basidiomycota</taxon>
        <taxon>Agaricomycotina</taxon>
        <taxon>Agaricomycetes</taxon>
        <taxon>Russulales</taxon>
        <taxon>Auriscalpiaceae</taxon>
        <taxon>Artomyces</taxon>
    </lineage>
</organism>
<reference evidence="1" key="2">
    <citation type="journal article" date="2022" name="New Phytol.">
        <title>Evolutionary transition to the ectomycorrhizal habit in the genomes of a hyperdiverse lineage of mushroom-forming fungi.</title>
        <authorList>
            <person name="Looney B."/>
            <person name="Miyauchi S."/>
            <person name="Morin E."/>
            <person name="Drula E."/>
            <person name="Courty P.E."/>
            <person name="Kohler A."/>
            <person name="Kuo A."/>
            <person name="LaButti K."/>
            <person name="Pangilinan J."/>
            <person name="Lipzen A."/>
            <person name="Riley R."/>
            <person name="Andreopoulos W."/>
            <person name="He G."/>
            <person name="Johnson J."/>
            <person name="Nolan M."/>
            <person name="Tritt A."/>
            <person name="Barry K.W."/>
            <person name="Grigoriev I.V."/>
            <person name="Nagy L.G."/>
            <person name="Hibbett D."/>
            <person name="Henrissat B."/>
            <person name="Matheny P.B."/>
            <person name="Labbe J."/>
            <person name="Martin F.M."/>
        </authorList>
    </citation>
    <scope>NUCLEOTIDE SEQUENCE</scope>
    <source>
        <strain evidence="1">HHB10654</strain>
    </source>
</reference>
<sequence length="279" mass="31512">MDRKSSKLAISHPEGEGVSLVGVLEQLDPGLPTAGRKIALILHGTLGHKDYLFQKRLALNLPLDSFRFDFRGSHESGGHWTYGGLAQDLEDLRIVVAYLAREYGYEVDLLIGHSRGSVVAFHWLCTSEGRRVGGMVNVSGRYRMDLPKYQGSFDDKGFYDWEVTVARKPVVARIYPHDLLEFSKWNTAVVWDQFPLETDVLTIHGMADQTVPAYDATLYARALGARTPGTHNLHLMEGADHNLTGKHEEVVETILEWWSSRQRRDLRSGIWRTGVRGRL</sequence>
<accession>A0ACB8SX21</accession>
<gene>
    <name evidence="1" type="ORF">BV25DRAFT_1955517</name>
</gene>
<dbReference type="Proteomes" id="UP000814140">
    <property type="component" value="Unassembled WGS sequence"/>
</dbReference>
<proteinExistence type="predicted"/>
<protein>
    <submittedName>
        <fullName evidence="1">Ectomycorrhiza-regulated esterase</fullName>
    </submittedName>
</protein>
<comment type="caution">
    <text evidence="1">The sequence shown here is derived from an EMBL/GenBank/DDBJ whole genome shotgun (WGS) entry which is preliminary data.</text>
</comment>